<dbReference type="SMART" id="SM00289">
    <property type="entry name" value="WR1"/>
    <property type="match status" value="4"/>
</dbReference>
<keyword evidence="1" id="KW-1185">Reference proteome</keyword>
<proteinExistence type="predicted"/>
<name>A0A915CUA9_9BILA</name>
<reference evidence="2" key="1">
    <citation type="submission" date="2022-11" db="UniProtKB">
        <authorList>
            <consortium name="WormBaseParasite"/>
        </authorList>
    </citation>
    <scope>IDENTIFICATION</scope>
</reference>
<protein>
    <submittedName>
        <fullName evidence="2">WAP domain-containing protein</fullName>
    </submittedName>
</protein>
<dbReference type="AlphaFoldDB" id="A0A915CUA9"/>
<dbReference type="Proteomes" id="UP000887574">
    <property type="component" value="Unplaced"/>
</dbReference>
<evidence type="ECO:0000313" key="1">
    <source>
        <dbReference type="Proteomes" id="UP000887574"/>
    </source>
</evidence>
<evidence type="ECO:0000313" key="2">
    <source>
        <dbReference type="WBParaSite" id="jg12219"/>
    </source>
</evidence>
<dbReference type="InterPro" id="IPR053014">
    <property type="entry name" value="Cuticle_assoc_divergent"/>
</dbReference>
<sequence length="272" mass="29729">MTLYFLGCPPGQSPVRGPDNDIIPCFDHSTTSHCPERSSCLFNFWTASYQCCEANNEVCLMGEIPYLRADSSRPMACQTDFDCPNRFHCSQKSDVCCGETGKCPHLNDRPLKDDLGRLRTCSISSSEACPEDSSCVEAVSSDGSDLPTGQFICCSSSLFSCQLSGVPFPSAENPQQCNLENPIACPMDMLCQSSNIAGVSICCTDEVASRKLCPKGWHPRDDLIIVSEVVESSVREISCFNGDSDTLLKNIEDQIRVQSTLYIASPNPTRTQ</sequence>
<dbReference type="Pfam" id="PF14625">
    <property type="entry name" value="Lustrin_cystein"/>
    <property type="match status" value="4"/>
</dbReference>
<accession>A0A915CUA9</accession>
<organism evidence="1 2">
    <name type="scientific">Ditylenchus dipsaci</name>
    <dbReference type="NCBI Taxonomy" id="166011"/>
    <lineage>
        <taxon>Eukaryota</taxon>
        <taxon>Metazoa</taxon>
        <taxon>Ecdysozoa</taxon>
        <taxon>Nematoda</taxon>
        <taxon>Chromadorea</taxon>
        <taxon>Rhabditida</taxon>
        <taxon>Tylenchina</taxon>
        <taxon>Tylenchomorpha</taxon>
        <taxon>Sphaerularioidea</taxon>
        <taxon>Anguinidae</taxon>
        <taxon>Anguininae</taxon>
        <taxon>Ditylenchus</taxon>
    </lineage>
</organism>
<dbReference type="PANTHER" id="PTHR46339:SF15">
    <property type="entry name" value="CC DOMAIN-CONTAINING PROTEIN"/>
    <property type="match status" value="1"/>
</dbReference>
<dbReference type="InterPro" id="IPR028150">
    <property type="entry name" value="Lustrin_cystein"/>
</dbReference>
<dbReference type="PANTHER" id="PTHR46339">
    <property type="entry name" value="PROTEIN CBG15282-RELATED"/>
    <property type="match status" value="1"/>
</dbReference>
<dbReference type="InterPro" id="IPR006150">
    <property type="entry name" value="Cys_repeat_1"/>
</dbReference>
<dbReference type="WBParaSite" id="jg12219">
    <property type="protein sequence ID" value="jg12219"/>
    <property type="gene ID" value="jg12219"/>
</dbReference>